<name>A0A9W4IJ06_9EURO</name>
<sequence>MWVLCGHRRDLLVQACGAGEQCVGLGDSSDCRDADCDRLDPASMALMERLNYVVSLLENQPSHSVESGPVVSPETNNTNTVSPWPVAQHDHPQVSSQALSHCNLSCRVLQWPILHNEGYDEVLESMFVSEKEDLTSRSSRRGVTEEEFPTHVRSFLANVHIKNPVVEHKTLIQYANDFAENGISWDGPSCLVLLTSALGIISTKFQRVPTSQQAQPESDRSLADACYFAARKRIGLLSVTSLLYLQCYFLSGVYEMYTLQPLKAWHSFYMVSTAMPLYTRTRSAGSIDIETNDLEQRLFWSASKSEFELRIELDLPVPLVPEPSFPADYPNPPTGSNDVPAEFPQEESWYYYLFEVSQKRTMYQVINTFYSSKHDTQLLEAPVVALTQDAIELERHQTLAASRLPPWLRFVEGEASDRELPYFIHTRSLAVQDSILRPFLFLVIHSTVLQPPTVYGFAQRCLEGCYAMINLSNSQHRHHGSWFQARAAFRCGLSIIAAKKSEKITIRSDWRHFADTALSVLEFWGKVAADLQRLAVVFRSIYDEMSDYD</sequence>
<dbReference type="PANTHER" id="PTHR47785:SF5">
    <property type="entry name" value="ZN(II)2CYS6 TRANSCRIPTION FACTOR (EUROFUNG)"/>
    <property type="match status" value="1"/>
</dbReference>
<dbReference type="Proteomes" id="UP001152649">
    <property type="component" value="Unassembled WGS sequence"/>
</dbReference>
<keyword evidence="2" id="KW-1185">Reference proteome</keyword>
<dbReference type="PANTHER" id="PTHR47785">
    <property type="entry name" value="ZN(II)2CYS6 TRANSCRIPTION FACTOR (EUROFUNG)-RELATED-RELATED"/>
    <property type="match status" value="1"/>
</dbReference>
<evidence type="ECO:0000313" key="1">
    <source>
        <dbReference type="EMBL" id="CAG8286750.1"/>
    </source>
</evidence>
<proteinExistence type="predicted"/>
<gene>
    <name evidence="1" type="ORF">PSALAMII_LOCUS1543</name>
</gene>
<dbReference type="EMBL" id="CAJVPG010000055">
    <property type="protein sequence ID" value="CAG8286750.1"/>
    <property type="molecule type" value="Genomic_DNA"/>
</dbReference>
<accession>A0A9W4IJ06</accession>
<protein>
    <recommendedName>
        <fullName evidence="3">Transcription factor domain-containing protein</fullName>
    </recommendedName>
</protein>
<evidence type="ECO:0000313" key="2">
    <source>
        <dbReference type="Proteomes" id="UP001152649"/>
    </source>
</evidence>
<organism evidence="1 2">
    <name type="scientific">Penicillium salamii</name>
    <dbReference type="NCBI Taxonomy" id="1612424"/>
    <lineage>
        <taxon>Eukaryota</taxon>
        <taxon>Fungi</taxon>
        <taxon>Dikarya</taxon>
        <taxon>Ascomycota</taxon>
        <taxon>Pezizomycotina</taxon>
        <taxon>Eurotiomycetes</taxon>
        <taxon>Eurotiomycetidae</taxon>
        <taxon>Eurotiales</taxon>
        <taxon>Aspergillaceae</taxon>
        <taxon>Penicillium</taxon>
    </lineage>
</organism>
<comment type="caution">
    <text evidence="1">The sequence shown here is derived from an EMBL/GenBank/DDBJ whole genome shotgun (WGS) entry which is preliminary data.</text>
</comment>
<evidence type="ECO:0008006" key="3">
    <source>
        <dbReference type="Google" id="ProtNLM"/>
    </source>
</evidence>
<dbReference type="OrthoDB" id="4356994at2759"/>
<dbReference type="AlphaFoldDB" id="A0A9W4IJ06"/>
<reference evidence="1" key="1">
    <citation type="submission" date="2021-07" db="EMBL/GenBank/DDBJ databases">
        <authorList>
            <person name="Branca A.L. A."/>
        </authorList>
    </citation>
    <scope>NUCLEOTIDE SEQUENCE</scope>
</reference>
<dbReference type="CDD" id="cd12148">
    <property type="entry name" value="fungal_TF_MHR"/>
    <property type="match status" value="1"/>
</dbReference>
<dbReference type="InterPro" id="IPR053181">
    <property type="entry name" value="EcdB-like_regulator"/>
</dbReference>